<accession>A0ABU0ASL7</accession>
<name>A0ABU0ASL7_9BACI</name>
<sequence>MKNKFLCTFLITVSLIPVFSYSQFNKGQEMKLHNTGLAHEIFPEDSIISPPLHLQEEIGSLLIKEFINSDTSLGSHLKHFYANGHEIFPDGDKQSLKSDYKV</sequence>
<protein>
    <submittedName>
        <fullName evidence="1">Archaellum component FlaG (FlaF/FlaG flagellin family)</fullName>
    </submittedName>
</protein>
<keyword evidence="1" id="KW-0969">Cilium</keyword>
<dbReference type="Proteomes" id="UP001238088">
    <property type="component" value="Unassembled WGS sequence"/>
</dbReference>
<comment type="caution">
    <text evidence="1">The sequence shown here is derived from an EMBL/GenBank/DDBJ whole genome shotgun (WGS) entry which is preliminary data.</text>
</comment>
<dbReference type="EMBL" id="JAUSUB010000050">
    <property type="protein sequence ID" value="MDQ0273787.1"/>
    <property type="molecule type" value="Genomic_DNA"/>
</dbReference>
<keyword evidence="1" id="KW-0282">Flagellum</keyword>
<evidence type="ECO:0000313" key="2">
    <source>
        <dbReference type="Proteomes" id="UP001238088"/>
    </source>
</evidence>
<organism evidence="1 2">
    <name type="scientific">Cytobacillus purgationiresistens</name>
    <dbReference type="NCBI Taxonomy" id="863449"/>
    <lineage>
        <taxon>Bacteria</taxon>
        <taxon>Bacillati</taxon>
        <taxon>Bacillota</taxon>
        <taxon>Bacilli</taxon>
        <taxon>Bacillales</taxon>
        <taxon>Bacillaceae</taxon>
        <taxon>Cytobacillus</taxon>
    </lineage>
</organism>
<proteinExistence type="predicted"/>
<gene>
    <name evidence="1" type="ORF">J2S17_005736</name>
</gene>
<dbReference type="RefSeq" id="WP_307480373.1">
    <property type="nucleotide sequence ID" value="NZ_JAUSUB010000050.1"/>
</dbReference>
<keyword evidence="2" id="KW-1185">Reference proteome</keyword>
<reference evidence="1 2" key="1">
    <citation type="submission" date="2023-07" db="EMBL/GenBank/DDBJ databases">
        <title>Genomic Encyclopedia of Type Strains, Phase IV (KMG-IV): sequencing the most valuable type-strain genomes for metagenomic binning, comparative biology and taxonomic classification.</title>
        <authorList>
            <person name="Goeker M."/>
        </authorList>
    </citation>
    <scope>NUCLEOTIDE SEQUENCE [LARGE SCALE GENOMIC DNA]</scope>
    <source>
        <strain evidence="1 2">DSM 23494</strain>
    </source>
</reference>
<keyword evidence="1" id="KW-0966">Cell projection</keyword>
<evidence type="ECO:0000313" key="1">
    <source>
        <dbReference type="EMBL" id="MDQ0273787.1"/>
    </source>
</evidence>